<comment type="caution">
    <text evidence="2">The sequence shown here is derived from an EMBL/GenBank/DDBJ whole genome shotgun (WGS) entry which is preliminary data.</text>
</comment>
<dbReference type="RefSeq" id="WP_252850568.1">
    <property type="nucleotide sequence ID" value="NZ_JAMXLR010000004.1"/>
</dbReference>
<keyword evidence="1" id="KW-0812">Transmembrane</keyword>
<evidence type="ECO:0000313" key="2">
    <source>
        <dbReference type="EMBL" id="MCO6042466.1"/>
    </source>
</evidence>
<dbReference type="Proteomes" id="UP001155241">
    <property type="component" value="Unassembled WGS sequence"/>
</dbReference>
<dbReference type="AlphaFoldDB" id="A0A9X2FDZ1"/>
<gene>
    <name evidence="2" type="ORF">NG895_00965</name>
</gene>
<proteinExistence type="predicted"/>
<organism evidence="2 3">
    <name type="scientific">Aeoliella straminimaris</name>
    <dbReference type="NCBI Taxonomy" id="2954799"/>
    <lineage>
        <taxon>Bacteria</taxon>
        <taxon>Pseudomonadati</taxon>
        <taxon>Planctomycetota</taxon>
        <taxon>Planctomycetia</taxon>
        <taxon>Pirellulales</taxon>
        <taxon>Lacipirellulaceae</taxon>
        <taxon>Aeoliella</taxon>
    </lineage>
</organism>
<accession>A0A9X2FDZ1</accession>
<protein>
    <submittedName>
        <fullName evidence="2">Uncharacterized protein</fullName>
    </submittedName>
</protein>
<reference evidence="2" key="1">
    <citation type="submission" date="2022-06" db="EMBL/GenBank/DDBJ databases">
        <title>Aeoliella straminimaris, a novel planctomycete from sediments.</title>
        <authorList>
            <person name="Vitorino I.R."/>
            <person name="Lage O.M."/>
        </authorList>
    </citation>
    <scope>NUCLEOTIDE SEQUENCE</scope>
    <source>
        <strain evidence="2">ICT_H6.2</strain>
    </source>
</reference>
<evidence type="ECO:0000256" key="1">
    <source>
        <dbReference type="SAM" id="Phobius"/>
    </source>
</evidence>
<dbReference type="EMBL" id="JAMXLR010000004">
    <property type="protein sequence ID" value="MCO6042466.1"/>
    <property type="molecule type" value="Genomic_DNA"/>
</dbReference>
<keyword evidence="3" id="KW-1185">Reference proteome</keyword>
<keyword evidence="1" id="KW-1133">Transmembrane helix</keyword>
<evidence type="ECO:0000313" key="3">
    <source>
        <dbReference type="Proteomes" id="UP001155241"/>
    </source>
</evidence>
<feature type="transmembrane region" description="Helical" evidence="1">
    <location>
        <begin position="12"/>
        <end position="31"/>
    </location>
</feature>
<keyword evidence="1" id="KW-0472">Membrane</keyword>
<sequence>MSESSPHFSLWSLLKWITMSAVCFATVGLTWRKYEASQRAYQLRWGPGLVENREHWPDETRRVLEAAEQAGQDDLKITAYRHSDGWGWAFFWKLNAGNDAKQRIIQHWNLVPLAPADPQNGDFWAYMPRDWLKTPGPSRQEMYAWPGIGDCSRYILLHDLDEDTLYFCDVFDF</sequence>
<name>A0A9X2FDZ1_9BACT</name>